<dbReference type="PANTHER" id="PTHR45527:SF1">
    <property type="entry name" value="FATTY ACID SYNTHASE"/>
    <property type="match status" value="1"/>
</dbReference>
<sequence>MWVTLISGATIVVMPRMTATDPGAFGSFLKSHNVTVTFVTAALFQIIAFADPSAFSSLRHVFNGGDAANEHQNPIRDSGIRGEIYIGGPQQSLGYLNWPNKTSQSFVHLERRMLGLQGEGTVRLYRTYDCIWIALTWRILLRCVDLSARRGARGFLTTAEEVLGRRLGIQSLQPMYSHVILHSI</sequence>
<dbReference type="SUPFAM" id="SSF56801">
    <property type="entry name" value="Acetyl-CoA synthetase-like"/>
    <property type="match status" value="1"/>
</dbReference>
<evidence type="ECO:0000313" key="4">
    <source>
        <dbReference type="EMBL" id="KAJ5284346.1"/>
    </source>
</evidence>
<dbReference type="Proteomes" id="UP001220256">
    <property type="component" value="Unassembled WGS sequence"/>
</dbReference>
<feature type="domain" description="AMP-dependent synthetase/ligase" evidence="3">
    <location>
        <begin position="1"/>
        <end position="70"/>
    </location>
</feature>
<dbReference type="EMBL" id="JAPVEB010000001">
    <property type="protein sequence ID" value="KAJ5284346.1"/>
    <property type="molecule type" value="Genomic_DNA"/>
</dbReference>
<reference evidence="4 5" key="1">
    <citation type="journal article" date="2023" name="IMA Fungus">
        <title>Comparative genomic study of the Penicillium genus elucidates a diverse pangenome and 15 lateral gene transfer events.</title>
        <authorList>
            <person name="Petersen C."/>
            <person name="Sorensen T."/>
            <person name="Nielsen M.R."/>
            <person name="Sondergaard T.E."/>
            <person name="Sorensen J.L."/>
            <person name="Fitzpatrick D.A."/>
            <person name="Frisvad J.C."/>
            <person name="Nielsen K.L."/>
        </authorList>
    </citation>
    <scope>NUCLEOTIDE SEQUENCE [LARGE SCALE GENOMIC DNA]</scope>
    <source>
        <strain evidence="4 5">IBT 3361</strain>
    </source>
</reference>
<dbReference type="Gene3D" id="3.40.50.980">
    <property type="match status" value="1"/>
</dbReference>
<dbReference type="InterPro" id="IPR042099">
    <property type="entry name" value="ANL_N_sf"/>
</dbReference>
<keyword evidence="1" id="KW-0596">Phosphopantetheine</keyword>
<evidence type="ECO:0000313" key="5">
    <source>
        <dbReference type="Proteomes" id="UP001220256"/>
    </source>
</evidence>
<evidence type="ECO:0000259" key="3">
    <source>
        <dbReference type="Pfam" id="PF00501"/>
    </source>
</evidence>
<dbReference type="InterPro" id="IPR000873">
    <property type="entry name" value="AMP-dep_synth/lig_dom"/>
</dbReference>
<protein>
    <recommendedName>
        <fullName evidence="3">AMP-dependent synthetase/ligase domain-containing protein</fullName>
    </recommendedName>
</protein>
<dbReference type="Pfam" id="PF00501">
    <property type="entry name" value="AMP-binding"/>
    <property type="match status" value="1"/>
</dbReference>
<gene>
    <name evidence="4" type="ORF">N7505_002326</name>
</gene>
<evidence type="ECO:0000256" key="1">
    <source>
        <dbReference type="ARBA" id="ARBA00022450"/>
    </source>
</evidence>
<accession>A0ABQ8X066</accession>
<dbReference type="PANTHER" id="PTHR45527">
    <property type="entry name" value="NONRIBOSOMAL PEPTIDE SYNTHETASE"/>
    <property type="match status" value="1"/>
</dbReference>
<keyword evidence="5" id="KW-1185">Reference proteome</keyword>
<keyword evidence="2" id="KW-0597">Phosphoprotein</keyword>
<organism evidence="4 5">
    <name type="scientific">Penicillium chrysogenum</name>
    <name type="common">Penicillium notatum</name>
    <dbReference type="NCBI Taxonomy" id="5076"/>
    <lineage>
        <taxon>Eukaryota</taxon>
        <taxon>Fungi</taxon>
        <taxon>Dikarya</taxon>
        <taxon>Ascomycota</taxon>
        <taxon>Pezizomycotina</taxon>
        <taxon>Eurotiomycetes</taxon>
        <taxon>Eurotiomycetidae</taxon>
        <taxon>Eurotiales</taxon>
        <taxon>Aspergillaceae</taxon>
        <taxon>Penicillium</taxon>
        <taxon>Penicillium chrysogenum species complex</taxon>
    </lineage>
</organism>
<proteinExistence type="predicted"/>
<evidence type="ECO:0000256" key="2">
    <source>
        <dbReference type="ARBA" id="ARBA00022553"/>
    </source>
</evidence>
<name>A0ABQ8X066_PENCH</name>
<comment type="caution">
    <text evidence="4">The sequence shown here is derived from an EMBL/GenBank/DDBJ whole genome shotgun (WGS) entry which is preliminary data.</text>
</comment>
<dbReference type="Gene3D" id="3.40.50.12780">
    <property type="entry name" value="N-terminal domain of ligase-like"/>
    <property type="match status" value="1"/>
</dbReference>